<comment type="caution">
    <text evidence="5">The sequence shown here is derived from an EMBL/GenBank/DDBJ whole genome shotgun (WGS) entry which is preliminary data.</text>
</comment>
<dbReference type="InterPro" id="IPR001611">
    <property type="entry name" value="Leu-rich_rpt"/>
</dbReference>
<gene>
    <name evidence="5" type="ORF">GSLYS_00016492001</name>
</gene>
<dbReference type="EMBL" id="CAXITT010000517">
    <property type="protein sequence ID" value="CAL1542958.1"/>
    <property type="molecule type" value="Genomic_DNA"/>
</dbReference>
<evidence type="ECO:0000256" key="4">
    <source>
        <dbReference type="SAM" id="Phobius"/>
    </source>
</evidence>
<evidence type="ECO:0000256" key="3">
    <source>
        <dbReference type="ARBA" id="ARBA00022737"/>
    </source>
</evidence>
<sequence>MCQLKVKVASAFTMTLAFQFCVLVILTVANGKIQQECDRLVRVNGMFVYNCSNKEAIEILEELPPEAEVLDFSGNFFTELPQLNESPKCPETVECPKLNLTVSHCRMDVSFRQNKINRFNDKALTGLRCLQSLDLSHNEINADKFDSTTFQQGAFYLLKLNLSHNPLSTLHDHVITSPWMPYLRVLDLSHCDLEQLGRNSVDDHTQLEVLDLSYNKLKELDGHTTFKGLSNLTTLDLRHNMITSLSENLFGDLINLKHLWLSDNRIASIHNASFYNDTKLKLLHLQNNQLSEIPYQILDKLPLLESLDLSNNPITHVTGGPGLYKIKYLSLNRTLIRALDSYALASFSDLVTLSISDVPQLSTISSDFLGRRAPSLREVILVNNGVARLSADALPWKQLTLLRLSGNPWFCDSDVEWMLDSKTIEGEVICGGPSNLAGHDIRTINPKELPRYFSTTRLTLFISLVVAFPVAGLFAYLVWKRRRHFNCLHLNNVRGRYVSVVTRDTGHGVDETVAVEMKVHFQRLKAVSNGEADSSKPFIKMDTLSKQEEEEEI</sequence>
<dbReference type="PANTHER" id="PTHR24373:SF392">
    <property type="entry name" value="NEPHROCAN"/>
    <property type="match status" value="1"/>
</dbReference>
<evidence type="ECO:0000313" key="6">
    <source>
        <dbReference type="Proteomes" id="UP001497497"/>
    </source>
</evidence>
<keyword evidence="6" id="KW-1185">Reference proteome</keyword>
<accession>A0AAV2I9Q8</accession>
<dbReference type="Gene3D" id="3.80.10.10">
    <property type="entry name" value="Ribonuclease Inhibitor"/>
    <property type="match status" value="3"/>
</dbReference>
<keyword evidence="4" id="KW-0812">Transmembrane</keyword>
<dbReference type="Pfam" id="PF13516">
    <property type="entry name" value="LRR_6"/>
    <property type="match status" value="2"/>
</dbReference>
<keyword evidence="4" id="KW-0472">Membrane</keyword>
<dbReference type="SMART" id="SM00365">
    <property type="entry name" value="LRR_SD22"/>
    <property type="match status" value="5"/>
</dbReference>
<keyword evidence="1" id="KW-0433">Leucine-rich repeat</keyword>
<dbReference type="Pfam" id="PF13855">
    <property type="entry name" value="LRR_8"/>
    <property type="match status" value="1"/>
</dbReference>
<dbReference type="PANTHER" id="PTHR24373">
    <property type="entry name" value="SLIT RELATED LEUCINE-RICH REPEAT NEURONAL PROTEIN"/>
    <property type="match status" value="1"/>
</dbReference>
<name>A0AAV2I9Q8_LYMST</name>
<dbReference type="InterPro" id="IPR025875">
    <property type="entry name" value="Leu-rich_rpt_4"/>
</dbReference>
<organism evidence="5 6">
    <name type="scientific">Lymnaea stagnalis</name>
    <name type="common">Great pond snail</name>
    <name type="synonym">Helix stagnalis</name>
    <dbReference type="NCBI Taxonomy" id="6523"/>
    <lineage>
        <taxon>Eukaryota</taxon>
        <taxon>Metazoa</taxon>
        <taxon>Spiralia</taxon>
        <taxon>Lophotrochozoa</taxon>
        <taxon>Mollusca</taxon>
        <taxon>Gastropoda</taxon>
        <taxon>Heterobranchia</taxon>
        <taxon>Euthyneura</taxon>
        <taxon>Panpulmonata</taxon>
        <taxon>Hygrophila</taxon>
        <taxon>Lymnaeoidea</taxon>
        <taxon>Lymnaeidae</taxon>
        <taxon>Lymnaea</taxon>
    </lineage>
</organism>
<feature type="transmembrane region" description="Helical" evidence="4">
    <location>
        <begin position="458"/>
        <end position="479"/>
    </location>
</feature>
<keyword evidence="2" id="KW-0732">Signal</keyword>
<dbReference type="PRINTS" id="PR00019">
    <property type="entry name" value="LEURICHRPT"/>
</dbReference>
<keyword evidence="4" id="KW-1133">Transmembrane helix</keyword>
<dbReference type="InterPro" id="IPR003591">
    <property type="entry name" value="Leu-rich_rpt_typical-subtyp"/>
</dbReference>
<evidence type="ECO:0000313" key="5">
    <source>
        <dbReference type="EMBL" id="CAL1542958.1"/>
    </source>
</evidence>
<dbReference type="Pfam" id="PF12799">
    <property type="entry name" value="LRR_4"/>
    <property type="match status" value="1"/>
</dbReference>
<evidence type="ECO:0000256" key="2">
    <source>
        <dbReference type="ARBA" id="ARBA00022729"/>
    </source>
</evidence>
<evidence type="ECO:0000256" key="1">
    <source>
        <dbReference type="ARBA" id="ARBA00022614"/>
    </source>
</evidence>
<dbReference type="SUPFAM" id="SSF52058">
    <property type="entry name" value="L domain-like"/>
    <property type="match status" value="1"/>
</dbReference>
<dbReference type="AlphaFoldDB" id="A0AAV2I9Q8"/>
<reference evidence="5 6" key="1">
    <citation type="submission" date="2024-04" db="EMBL/GenBank/DDBJ databases">
        <authorList>
            <consortium name="Genoscope - CEA"/>
            <person name="William W."/>
        </authorList>
    </citation>
    <scope>NUCLEOTIDE SEQUENCE [LARGE SCALE GENOMIC DNA]</scope>
</reference>
<dbReference type="InterPro" id="IPR032675">
    <property type="entry name" value="LRR_dom_sf"/>
</dbReference>
<dbReference type="InterPro" id="IPR050328">
    <property type="entry name" value="Dev_Immune_Receptor"/>
</dbReference>
<protein>
    <submittedName>
        <fullName evidence="5">Uncharacterized protein</fullName>
    </submittedName>
</protein>
<dbReference type="Proteomes" id="UP001497497">
    <property type="component" value="Unassembled WGS sequence"/>
</dbReference>
<dbReference type="PROSITE" id="PS51450">
    <property type="entry name" value="LRR"/>
    <property type="match status" value="4"/>
</dbReference>
<dbReference type="SMART" id="SM00369">
    <property type="entry name" value="LRR_TYP"/>
    <property type="match status" value="9"/>
</dbReference>
<keyword evidence="3" id="KW-0677">Repeat</keyword>
<proteinExistence type="predicted"/>